<accession>A0A2A6BUD3</accession>
<evidence type="ECO:0000313" key="1">
    <source>
        <dbReference type="EnsemblMetazoa" id="PPA19516.1"/>
    </source>
</evidence>
<proteinExistence type="predicted"/>
<evidence type="ECO:0000313" key="2">
    <source>
        <dbReference type="Proteomes" id="UP000005239"/>
    </source>
</evidence>
<sequence>MFPRVSRADHTCDDILQQQLRSERKEDTETHECRACKDIVRAAANCPPMGYDCDDLSLPLMSSVLFPDEFNCAQLRCADVNATLAVRVYLVNKVCCIALKWITPAGEPAASAACARRELMVLSIPLIIVSVAIGVLHKVGLAVYCFRYGRMVFLIPTLTFIIGGAALVALQLKLNGGRRFRAVRRTMRDGEEGPLVPRRKSRIPIRAGNHERYPAIGH</sequence>
<protein>
    <submittedName>
        <fullName evidence="1">Uncharacterized protein</fullName>
    </submittedName>
</protein>
<name>A0A2A6BUD3_PRIPA</name>
<dbReference type="EnsemblMetazoa" id="PPA19516.1">
    <property type="protein sequence ID" value="PPA19516.1"/>
    <property type="gene ID" value="WBGene00109070"/>
</dbReference>
<dbReference type="Proteomes" id="UP000005239">
    <property type="component" value="Unassembled WGS sequence"/>
</dbReference>
<keyword evidence="2" id="KW-1185">Reference proteome</keyword>
<reference evidence="2" key="1">
    <citation type="journal article" date="2008" name="Nat. Genet.">
        <title>The Pristionchus pacificus genome provides a unique perspective on nematode lifestyle and parasitism.</title>
        <authorList>
            <person name="Dieterich C."/>
            <person name="Clifton S.W."/>
            <person name="Schuster L.N."/>
            <person name="Chinwalla A."/>
            <person name="Delehaunty K."/>
            <person name="Dinkelacker I."/>
            <person name="Fulton L."/>
            <person name="Fulton R."/>
            <person name="Godfrey J."/>
            <person name="Minx P."/>
            <person name="Mitreva M."/>
            <person name="Roeseler W."/>
            <person name="Tian H."/>
            <person name="Witte H."/>
            <person name="Yang S.P."/>
            <person name="Wilson R.K."/>
            <person name="Sommer R.J."/>
        </authorList>
    </citation>
    <scope>NUCLEOTIDE SEQUENCE [LARGE SCALE GENOMIC DNA]</scope>
    <source>
        <strain evidence="2">PS312</strain>
    </source>
</reference>
<dbReference type="AlphaFoldDB" id="A0A2A6BUD3"/>
<organism evidence="1 2">
    <name type="scientific">Pristionchus pacificus</name>
    <name type="common">Parasitic nematode worm</name>
    <dbReference type="NCBI Taxonomy" id="54126"/>
    <lineage>
        <taxon>Eukaryota</taxon>
        <taxon>Metazoa</taxon>
        <taxon>Ecdysozoa</taxon>
        <taxon>Nematoda</taxon>
        <taxon>Chromadorea</taxon>
        <taxon>Rhabditida</taxon>
        <taxon>Rhabditina</taxon>
        <taxon>Diplogasteromorpha</taxon>
        <taxon>Diplogasteroidea</taxon>
        <taxon>Neodiplogasteridae</taxon>
        <taxon>Pristionchus</taxon>
    </lineage>
</organism>
<gene>
    <name evidence="1" type="primary">WBGene00109070</name>
</gene>
<reference evidence="1" key="2">
    <citation type="submission" date="2022-06" db="UniProtKB">
        <authorList>
            <consortium name="EnsemblMetazoa"/>
        </authorList>
    </citation>
    <scope>IDENTIFICATION</scope>
    <source>
        <strain evidence="1">PS312</strain>
    </source>
</reference>
<accession>A0A8R1UEC7</accession>